<protein>
    <submittedName>
        <fullName evidence="4">DinB family protein</fullName>
    </submittedName>
</protein>
<dbReference type="EMBL" id="JAUBDJ010000009">
    <property type="protein sequence ID" value="MDW0117945.1"/>
    <property type="molecule type" value="Genomic_DNA"/>
</dbReference>
<dbReference type="Gene3D" id="1.20.120.450">
    <property type="entry name" value="dinb family like domain"/>
    <property type="match status" value="1"/>
</dbReference>
<dbReference type="AlphaFoldDB" id="A0AAW9AC50"/>
<gene>
    <name evidence="4" type="ORF">QTL97_13455</name>
</gene>
<name>A0AAW9AC50_9BACL</name>
<keyword evidence="2 3" id="KW-0479">Metal-binding</keyword>
<dbReference type="Proteomes" id="UP001271648">
    <property type="component" value="Unassembled WGS sequence"/>
</dbReference>
<comment type="caution">
    <text evidence="4">The sequence shown here is derived from an EMBL/GenBank/DDBJ whole genome shotgun (WGS) entry which is preliminary data.</text>
</comment>
<evidence type="ECO:0000313" key="4">
    <source>
        <dbReference type="EMBL" id="MDW0117945.1"/>
    </source>
</evidence>
<feature type="binding site" evidence="3">
    <location>
        <position position="48"/>
    </location>
    <ligand>
        <name>a divalent metal cation</name>
        <dbReference type="ChEBI" id="CHEBI:60240"/>
    </ligand>
</feature>
<evidence type="ECO:0000256" key="2">
    <source>
        <dbReference type="ARBA" id="ARBA00022723"/>
    </source>
</evidence>
<comment type="similarity">
    <text evidence="1">Belongs to the DinB family.</text>
</comment>
<dbReference type="SUPFAM" id="SSF109854">
    <property type="entry name" value="DinB/YfiT-like putative metalloenzymes"/>
    <property type="match status" value="1"/>
</dbReference>
<proteinExistence type="inferred from homology"/>
<sequence>MNNYVRSTLNQIHIAVKSTIEIMDKLDSNDLDMKPTENKFSIRQLLAHISLICKADQLISDEATVEEMRTFYSSNSLQSITDMTEALLSNFALLENRYLEYTEEELMQTMTSYWGVSYTRFEWLLEISSHIYHHRGQLHAMLVHCLGKDPGVALFE</sequence>
<dbReference type="GO" id="GO:0046872">
    <property type="term" value="F:metal ion binding"/>
    <property type="evidence" value="ECO:0007669"/>
    <property type="project" value="UniProtKB-KW"/>
</dbReference>
<dbReference type="InterPro" id="IPR007837">
    <property type="entry name" value="DinB"/>
</dbReference>
<evidence type="ECO:0000313" key="5">
    <source>
        <dbReference type="Proteomes" id="UP001271648"/>
    </source>
</evidence>
<keyword evidence="5" id="KW-1185">Reference proteome</keyword>
<dbReference type="InterPro" id="IPR034660">
    <property type="entry name" value="DinB/YfiT-like"/>
</dbReference>
<feature type="binding site" evidence="3">
    <location>
        <position position="134"/>
    </location>
    <ligand>
        <name>a divalent metal cation</name>
        <dbReference type="ChEBI" id="CHEBI:60240"/>
    </ligand>
</feature>
<dbReference type="Pfam" id="PF05163">
    <property type="entry name" value="DinB"/>
    <property type="match status" value="1"/>
</dbReference>
<reference evidence="4 5" key="1">
    <citation type="submission" date="2023-06" db="EMBL/GenBank/DDBJ databases">
        <title>Sporosarcina sp. nov., isolated from Korean traditional fermented seafood 'Jeotgal'.</title>
        <authorList>
            <person name="Yang A.I."/>
            <person name="Shin N.-R."/>
        </authorList>
    </citation>
    <scope>NUCLEOTIDE SEQUENCE [LARGE SCALE GENOMIC DNA]</scope>
    <source>
        <strain evidence="4 5">KCTC43456</strain>
    </source>
</reference>
<evidence type="ECO:0000256" key="3">
    <source>
        <dbReference type="PIRSR" id="PIRSR607837-1"/>
    </source>
</evidence>
<dbReference type="RefSeq" id="WP_283733737.1">
    <property type="nucleotide sequence ID" value="NZ_CP125968.1"/>
</dbReference>
<evidence type="ECO:0000256" key="1">
    <source>
        <dbReference type="ARBA" id="ARBA00008635"/>
    </source>
</evidence>
<accession>A0AAW9AC50</accession>
<feature type="binding site" evidence="3">
    <location>
        <position position="130"/>
    </location>
    <ligand>
        <name>a divalent metal cation</name>
        <dbReference type="ChEBI" id="CHEBI:60240"/>
    </ligand>
</feature>
<organism evidence="4 5">
    <name type="scientific">Sporosarcina thermotolerans</name>
    <dbReference type="NCBI Taxonomy" id="633404"/>
    <lineage>
        <taxon>Bacteria</taxon>
        <taxon>Bacillati</taxon>
        <taxon>Bacillota</taxon>
        <taxon>Bacilli</taxon>
        <taxon>Bacillales</taxon>
        <taxon>Caryophanaceae</taxon>
        <taxon>Sporosarcina</taxon>
    </lineage>
</organism>